<keyword evidence="3" id="KW-1185">Reference proteome</keyword>
<proteinExistence type="predicted"/>
<reference evidence="2 3" key="1">
    <citation type="submission" date="2017-08" db="EMBL/GenBank/DDBJ databases">
        <title>Acidophilic green algal genome provides insights into adaptation to an acidic environment.</title>
        <authorList>
            <person name="Hirooka S."/>
            <person name="Hirose Y."/>
            <person name="Kanesaki Y."/>
            <person name="Higuchi S."/>
            <person name="Fujiwara T."/>
            <person name="Onuma R."/>
            <person name="Era A."/>
            <person name="Ohbayashi R."/>
            <person name="Uzuka A."/>
            <person name="Nozaki H."/>
            <person name="Yoshikawa H."/>
            <person name="Miyagishima S.Y."/>
        </authorList>
    </citation>
    <scope>NUCLEOTIDE SEQUENCE [LARGE SCALE GENOMIC DNA]</scope>
    <source>
        <strain evidence="2 3">NIES-2499</strain>
    </source>
</reference>
<dbReference type="AlphaFoldDB" id="A0A250XE84"/>
<name>A0A250XE84_9CHLO</name>
<sequence>MHCVHLIASNLDDARDLLRFQSICSASRQGANDDLLWKYLCMSKFSVPEGSKPPSWKDLYKFNHEFLHKVVLSCATDRLMQTRLGGLSRGMAFQIPVLA</sequence>
<dbReference type="SUPFAM" id="SSF81383">
    <property type="entry name" value="F-box domain"/>
    <property type="match status" value="1"/>
</dbReference>
<dbReference type="InterPro" id="IPR036047">
    <property type="entry name" value="F-box-like_dom_sf"/>
</dbReference>
<dbReference type="Proteomes" id="UP000232323">
    <property type="component" value="Unassembled WGS sequence"/>
</dbReference>
<evidence type="ECO:0000313" key="3">
    <source>
        <dbReference type="Proteomes" id="UP000232323"/>
    </source>
</evidence>
<dbReference type="Gene3D" id="1.20.1280.50">
    <property type="match status" value="1"/>
</dbReference>
<gene>
    <name evidence="2" type="ORF">CEUSTIGMA_g8644.t1</name>
</gene>
<organism evidence="2 3">
    <name type="scientific">Chlamydomonas eustigma</name>
    <dbReference type="NCBI Taxonomy" id="1157962"/>
    <lineage>
        <taxon>Eukaryota</taxon>
        <taxon>Viridiplantae</taxon>
        <taxon>Chlorophyta</taxon>
        <taxon>core chlorophytes</taxon>
        <taxon>Chlorophyceae</taxon>
        <taxon>CS clade</taxon>
        <taxon>Chlamydomonadales</taxon>
        <taxon>Chlamydomonadaceae</taxon>
        <taxon>Chlamydomonas</taxon>
    </lineage>
</organism>
<accession>A0A250XE84</accession>
<evidence type="ECO:0000259" key="1">
    <source>
        <dbReference type="Pfam" id="PF12937"/>
    </source>
</evidence>
<evidence type="ECO:0000313" key="2">
    <source>
        <dbReference type="EMBL" id="GAX81212.1"/>
    </source>
</evidence>
<comment type="caution">
    <text evidence="2">The sequence shown here is derived from an EMBL/GenBank/DDBJ whole genome shotgun (WGS) entry which is preliminary data.</text>
</comment>
<protein>
    <recommendedName>
        <fullName evidence="1">F-box domain-containing protein</fullName>
    </recommendedName>
</protein>
<dbReference type="EMBL" id="BEGY01000062">
    <property type="protein sequence ID" value="GAX81212.1"/>
    <property type="molecule type" value="Genomic_DNA"/>
</dbReference>
<dbReference type="InterPro" id="IPR001810">
    <property type="entry name" value="F-box_dom"/>
</dbReference>
<feature type="domain" description="F-box" evidence="1">
    <location>
        <begin position="5"/>
        <end position="42"/>
    </location>
</feature>
<dbReference type="OrthoDB" id="523070at2759"/>
<dbReference type="Pfam" id="PF12937">
    <property type="entry name" value="F-box-like"/>
    <property type="match status" value="1"/>
</dbReference>